<comment type="caution">
    <text evidence="1">The sequence shown here is derived from an EMBL/GenBank/DDBJ whole genome shotgun (WGS) entry which is preliminary data.</text>
</comment>
<evidence type="ECO:0000313" key="1">
    <source>
        <dbReference type="EMBL" id="RAY20983.1"/>
    </source>
</evidence>
<dbReference type="EMBL" id="QMCK01000075">
    <property type="protein sequence ID" value="RAY20983.1"/>
    <property type="molecule type" value="Genomic_DNA"/>
</dbReference>
<organism evidence="1 2">
    <name type="scientific">Enterobacter kobei</name>
    <dbReference type="NCBI Taxonomy" id="208224"/>
    <lineage>
        <taxon>Bacteria</taxon>
        <taxon>Pseudomonadati</taxon>
        <taxon>Pseudomonadota</taxon>
        <taxon>Gammaproteobacteria</taxon>
        <taxon>Enterobacterales</taxon>
        <taxon>Enterobacteriaceae</taxon>
        <taxon>Enterobacter</taxon>
        <taxon>Enterobacter cloacae complex</taxon>
    </lineage>
</organism>
<accession>A0ABX9EVX7</accession>
<sequence length="85" mass="9443">MPYVFDAGLQPPAPVKEFRAGVYCKCLLPSALRGPKIAQNPAREEVHKHAVVKTAIQRLVETGQQSKLAALRHEKRLTYGELAIH</sequence>
<reference evidence="1 2" key="1">
    <citation type="submission" date="2018-06" db="EMBL/GenBank/DDBJ databases">
        <title>ACT-28, a chromosomally-encoded AmpC with carbapenemase activity from Enterobacter kobei.</title>
        <authorList>
            <person name="Jousset A.B."/>
            <person name="Oueslati S."/>
            <person name="Bernabeu S."/>
            <person name="Takissian J."/>
            <person name="Creton E."/>
            <person name="Vogel A."/>
            <person name="Cotellon G."/>
            <person name="Bonnin R.A."/>
            <person name="Dortet L."/>
            <person name="Naas T."/>
        </authorList>
    </citation>
    <scope>NUCLEOTIDE SEQUENCE [LARGE SCALE GENOMIC DNA]</scope>
    <source>
        <strain evidence="1 2">149H6</strain>
    </source>
</reference>
<name>A0ABX9EVX7_9ENTR</name>
<gene>
    <name evidence="1" type="ORF">DP181_21415</name>
</gene>
<dbReference type="Proteomes" id="UP000250603">
    <property type="component" value="Unassembled WGS sequence"/>
</dbReference>
<protein>
    <submittedName>
        <fullName evidence="1">Uncharacterized protein</fullName>
    </submittedName>
</protein>
<evidence type="ECO:0000313" key="2">
    <source>
        <dbReference type="Proteomes" id="UP000250603"/>
    </source>
</evidence>
<proteinExistence type="predicted"/>
<keyword evidence="2" id="KW-1185">Reference proteome</keyword>